<name>A0A0E3ZW21_9BACT</name>
<comment type="cofactor">
    <cofactor evidence="1">
        <name>Zn(2+)</name>
        <dbReference type="ChEBI" id="CHEBI:29105"/>
    </cofactor>
</comment>
<evidence type="ECO:0000256" key="1">
    <source>
        <dbReference type="ARBA" id="ARBA00001947"/>
    </source>
</evidence>
<dbReference type="Proteomes" id="UP000033054">
    <property type="component" value="Chromosome"/>
</dbReference>
<dbReference type="HOGENOM" id="CLU_055029_3_1_10"/>
<reference evidence="6 7" key="1">
    <citation type="journal article" date="2014" name="Curr. Microbiol.">
        <title>Spirosoma radiotolerans sp. nov., a gamma-radiation-resistant bacterium isolated from gamma ray-irradiated soil.</title>
        <authorList>
            <person name="Lee J.J."/>
            <person name="Srinivasan S."/>
            <person name="Lim S."/>
            <person name="Joe M."/>
            <person name="Im S."/>
            <person name="Bae S.I."/>
            <person name="Park K.R."/>
            <person name="Han J.H."/>
            <person name="Park S.H."/>
            <person name="Joo B.M."/>
            <person name="Park S.J."/>
            <person name="Kim M.K."/>
        </authorList>
    </citation>
    <scope>NUCLEOTIDE SEQUENCE [LARGE SCALE GENOMIC DNA]</scope>
    <source>
        <strain evidence="6 7">DG5A</strain>
    </source>
</reference>
<dbReference type="OrthoDB" id="9801445at2"/>
<evidence type="ECO:0000256" key="3">
    <source>
        <dbReference type="ARBA" id="ARBA00022801"/>
    </source>
</evidence>
<dbReference type="RefSeq" id="WP_046573958.1">
    <property type="nucleotide sequence ID" value="NZ_CP010429.1"/>
</dbReference>
<organism evidence="6 7">
    <name type="scientific">Spirosoma radiotolerans</name>
    <dbReference type="NCBI Taxonomy" id="1379870"/>
    <lineage>
        <taxon>Bacteria</taxon>
        <taxon>Pseudomonadati</taxon>
        <taxon>Bacteroidota</taxon>
        <taxon>Cytophagia</taxon>
        <taxon>Cytophagales</taxon>
        <taxon>Cytophagaceae</taxon>
        <taxon>Spirosoma</taxon>
    </lineage>
</organism>
<keyword evidence="2" id="KW-0479">Metal-binding</keyword>
<dbReference type="GO" id="GO:0046872">
    <property type="term" value="F:metal ion binding"/>
    <property type="evidence" value="ECO:0007669"/>
    <property type="project" value="UniProtKB-KW"/>
</dbReference>
<dbReference type="Gene3D" id="3.40.50.10310">
    <property type="entry name" value="Creatininase"/>
    <property type="match status" value="1"/>
</dbReference>
<dbReference type="PANTHER" id="PTHR35005">
    <property type="entry name" value="3-DEHYDRO-SCYLLO-INOSOSE HYDROLASE"/>
    <property type="match status" value="1"/>
</dbReference>
<gene>
    <name evidence="6" type="ORF">SD10_11650</name>
</gene>
<dbReference type="GO" id="GO:0009231">
    <property type="term" value="P:riboflavin biosynthetic process"/>
    <property type="evidence" value="ECO:0007669"/>
    <property type="project" value="TreeGrafter"/>
</dbReference>
<sequence length="265" mass="29103">MLFYASTYSDIRQTGKDRVILLPLGAIEQHGLHLSVSTDTDIVTQLALQAEKSLPDTVLLCPTLPFGSSHHHLSFGGTMSLAPELYTQVIIDLVQSLVLSGHQRIVLLNGHGGNITPVKQALAVLSKRFDASHQSTIALATYWELAGSVFAGEAPMESPALSHACEYETSLMLHLFPEKVWMDRVERAQRPDRNGYIAWEDDEPYRGVTVFKQTEFISSNGSSGEPQLGTSEKGKHLVDQALSALVSFLESFKTWPLSENLASKP</sequence>
<comment type="similarity">
    <text evidence="5">Belongs to the creatininase superfamily.</text>
</comment>
<dbReference type="GO" id="GO:0016811">
    <property type="term" value="F:hydrolase activity, acting on carbon-nitrogen (but not peptide) bonds, in linear amides"/>
    <property type="evidence" value="ECO:0007669"/>
    <property type="project" value="TreeGrafter"/>
</dbReference>
<keyword evidence="4" id="KW-0862">Zinc</keyword>
<evidence type="ECO:0000313" key="6">
    <source>
        <dbReference type="EMBL" id="AKD55463.1"/>
    </source>
</evidence>
<evidence type="ECO:0000256" key="4">
    <source>
        <dbReference type="ARBA" id="ARBA00022833"/>
    </source>
</evidence>
<dbReference type="KEGG" id="srd:SD10_11650"/>
<keyword evidence="3" id="KW-0378">Hydrolase</keyword>
<dbReference type="EMBL" id="CP010429">
    <property type="protein sequence ID" value="AKD55463.1"/>
    <property type="molecule type" value="Genomic_DNA"/>
</dbReference>
<evidence type="ECO:0000313" key="7">
    <source>
        <dbReference type="Proteomes" id="UP000033054"/>
    </source>
</evidence>
<dbReference type="InterPro" id="IPR003785">
    <property type="entry name" value="Creatininase/forma_Hydrolase"/>
</dbReference>
<dbReference type="PANTHER" id="PTHR35005:SF1">
    <property type="entry name" value="2-AMINO-5-FORMYLAMINO-6-RIBOSYLAMINOPYRIMIDIN-4(3H)-ONE 5'-MONOPHOSPHATE DEFORMYLASE"/>
    <property type="match status" value="1"/>
</dbReference>
<keyword evidence="7" id="KW-1185">Reference proteome</keyword>
<dbReference type="Pfam" id="PF02633">
    <property type="entry name" value="Creatininase"/>
    <property type="match status" value="1"/>
</dbReference>
<protein>
    <submittedName>
        <fullName evidence="6">Creatininase</fullName>
    </submittedName>
</protein>
<accession>A0A0E3ZW21</accession>
<dbReference type="PATRIC" id="fig|1379870.5.peg.2530"/>
<dbReference type="SUPFAM" id="SSF102215">
    <property type="entry name" value="Creatininase"/>
    <property type="match status" value="1"/>
</dbReference>
<evidence type="ECO:0000256" key="5">
    <source>
        <dbReference type="ARBA" id="ARBA00024029"/>
    </source>
</evidence>
<evidence type="ECO:0000256" key="2">
    <source>
        <dbReference type="ARBA" id="ARBA00022723"/>
    </source>
</evidence>
<dbReference type="InterPro" id="IPR024087">
    <property type="entry name" value="Creatininase-like_sf"/>
</dbReference>
<dbReference type="STRING" id="1379870.SD10_11650"/>
<proteinExistence type="inferred from homology"/>
<dbReference type="AlphaFoldDB" id="A0A0E3ZW21"/>